<sequence length="307" mass="34202">MHKYSLETSATTVDNVHRETQKTYRALLTMAIRSLLAFLLTPSAATEKQSMAEQYNQAPNEAGAEDGFASMSLPNGDHPTYPQTPGDQALVDLSTQMSDVEMGNNEARSGYEDASDGDDSDPGDVYGDDSDSDSDYPSDTDENGDVREDDEGSDDEGSDSEESGEELSDEDMIEIDQSNTLEWQQLHHSNPVDNADRVHRILFTAEPNLHIAQEAFEIFLRWANAFGLSVEREMIHNMTAGVNENQQVELTLEVLQRQFYEDGNCFEGARTLGDESLGKLIRRTHVFNTEEGTLKMLEGDDHHDGYM</sequence>
<accession>A0AAN6KK02</accession>
<evidence type="ECO:0000313" key="3">
    <source>
        <dbReference type="Proteomes" id="UP001175353"/>
    </source>
</evidence>
<dbReference type="Proteomes" id="UP001175353">
    <property type="component" value="Unassembled WGS sequence"/>
</dbReference>
<comment type="caution">
    <text evidence="2">The sequence shown here is derived from an EMBL/GenBank/DDBJ whole genome shotgun (WGS) entry which is preliminary data.</text>
</comment>
<feature type="region of interest" description="Disordered" evidence="1">
    <location>
        <begin position="106"/>
        <end position="170"/>
    </location>
</feature>
<gene>
    <name evidence="2" type="ORF">LTR91_010128</name>
</gene>
<feature type="compositionally biased region" description="Acidic residues" evidence="1">
    <location>
        <begin position="113"/>
        <end position="170"/>
    </location>
</feature>
<feature type="region of interest" description="Disordered" evidence="1">
    <location>
        <begin position="62"/>
        <end position="88"/>
    </location>
</feature>
<evidence type="ECO:0000313" key="2">
    <source>
        <dbReference type="EMBL" id="KAK0986744.1"/>
    </source>
</evidence>
<keyword evidence="3" id="KW-1185">Reference proteome</keyword>
<dbReference type="AlphaFoldDB" id="A0AAN6KK02"/>
<proteinExistence type="predicted"/>
<evidence type="ECO:0000256" key="1">
    <source>
        <dbReference type="SAM" id="MobiDB-lite"/>
    </source>
</evidence>
<reference evidence="2" key="1">
    <citation type="submission" date="2023-06" db="EMBL/GenBank/DDBJ databases">
        <title>Black Yeasts Isolated from many extreme environments.</title>
        <authorList>
            <person name="Coleine C."/>
            <person name="Stajich J.E."/>
            <person name="Selbmann L."/>
        </authorList>
    </citation>
    <scope>NUCLEOTIDE SEQUENCE</scope>
    <source>
        <strain evidence="2">CCFEE 5200</strain>
    </source>
</reference>
<protein>
    <submittedName>
        <fullName evidence="2">Uncharacterized protein</fullName>
    </submittedName>
</protein>
<name>A0AAN6KK02_9PEZI</name>
<dbReference type="EMBL" id="JAUJLE010000086">
    <property type="protein sequence ID" value="KAK0986744.1"/>
    <property type="molecule type" value="Genomic_DNA"/>
</dbReference>
<organism evidence="2 3">
    <name type="scientific">Friedmanniomyces endolithicus</name>
    <dbReference type="NCBI Taxonomy" id="329885"/>
    <lineage>
        <taxon>Eukaryota</taxon>
        <taxon>Fungi</taxon>
        <taxon>Dikarya</taxon>
        <taxon>Ascomycota</taxon>
        <taxon>Pezizomycotina</taxon>
        <taxon>Dothideomycetes</taxon>
        <taxon>Dothideomycetidae</taxon>
        <taxon>Mycosphaerellales</taxon>
        <taxon>Teratosphaeriaceae</taxon>
        <taxon>Friedmanniomyces</taxon>
    </lineage>
</organism>